<dbReference type="Pfam" id="PF10604">
    <property type="entry name" value="Polyketide_cyc2"/>
    <property type="match status" value="1"/>
</dbReference>
<dbReference type="InterPro" id="IPR019587">
    <property type="entry name" value="Polyketide_cyclase/dehydratase"/>
</dbReference>
<gene>
    <name evidence="2" type="ORF">V6R90_18185</name>
</gene>
<reference evidence="2 3" key="1">
    <citation type="submission" date="2024-02" db="EMBL/GenBank/DDBJ databases">
        <title>Full genome sequence of Nocardioides kribbensis.</title>
        <authorList>
            <person name="Poletto B.L."/>
            <person name="Silva G."/>
            <person name="Galante D."/>
            <person name="Campos K.R."/>
            <person name="Santos M.B.N."/>
            <person name="Sacchi C.T."/>
        </authorList>
    </citation>
    <scope>NUCLEOTIDE SEQUENCE [LARGE SCALE GENOMIC DNA]</scope>
    <source>
        <strain evidence="2 3">O4R</strain>
    </source>
</reference>
<accession>A0ABV1P383</accession>
<proteinExistence type="predicted"/>
<dbReference type="Proteomes" id="UP001482520">
    <property type="component" value="Unassembled WGS sequence"/>
</dbReference>
<dbReference type="InterPro" id="IPR023393">
    <property type="entry name" value="START-like_dom_sf"/>
</dbReference>
<protein>
    <submittedName>
        <fullName evidence="2">SRPBCC family protein</fullName>
    </submittedName>
</protein>
<organism evidence="2 3">
    <name type="scientific">Nocardioides kribbensis</name>
    <dbReference type="NCBI Taxonomy" id="305517"/>
    <lineage>
        <taxon>Bacteria</taxon>
        <taxon>Bacillati</taxon>
        <taxon>Actinomycetota</taxon>
        <taxon>Actinomycetes</taxon>
        <taxon>Propionibacteriales</taxon>
        <taxon>Nocardioidaceae</taxon>
        <taxon>Nocardioides</taxon>
    </lineage>
</organism>
<evidence type="ECO:0000256" key="1">
    <source>
        <dbReference type="SAM" id="MobiDB-lite"/>
    </source>
</evidence>
<sequence>MPSVERTVTTHTPLPRVWDYLSDFTSTEEWDPPTQRTTRTSGDGGVGTTYHNVSSFLGSEQEVEYTVVERVEQERLVLTGDAGSVQLRDTLTFATTALEDGTTGTAVTYHAEFEPQGAAKLATPVLPAALKVLADKVASSLEERLERLS</sequence>
<dbReference type="EMBL" id="JBEGDP010000031">
    <property type="protein sequence ID" value="MEQ7849209.1"/>
    <property type="molecule type" value="Genomic_DNA"/>
</dbReference>
<feature type="region of interest" description="Disordered" evidence="1">
    <location>
        <begin position="27"/>
        <end position="52"/>
    </location>
</feature>
<comment type="caution">
    <text evidence="2">The sequence shown here is derived from an EMBL/GenBank/DDBJ whole genome shotgun (WGS) entry which is preliminary data.</text>
</comment>
<evidence type="ECO:0000313" key="2">
    <source>
        <dbReference type="EMBL" id="MEQ7849209.1"/>
    </source>
</evidence>
<keyword evidence="3" id="KW-1185">Reference proteome</keyword>
<evidence type="ECO:0000313" key="3">
    <source>
        <dbReference type="Proteomes" id="UP001482520"/>
    </source>
</evidence>
<name>A0ABV1P383_9ACTN</name>
<dbReference type="SUPFAM" id="SSF55961">
    <property type="entry name" value="Bet v1-like"/>
    <property type="match status" value="1"/>
</dbReference>
<dbReference type="RefSeq" id="WP_056903106.1">
    <property type="nucleotide sequence ID" value="NZ_JBEFCW010000329.1"/>
</dbReference>
<dbReference type="Gene3D" id="3.30.530.20">
    <property type="match status" value="1"/>
</dbReference>